<reference evidence="1 2" key="1">
    <citation type="submission" date="2023-02" db="EMBL/GenBank/DDBJ databases">
        <title>Genome sequence of Sphingobacterium sp. KACC 22765.</title>
        <authorList>
            <person name="Kim S."/>
            <person name="Heo J."/>
            <person name="Kwon S.-W."/>
        </authorList>
    </citation>
    <scope>NUCLEOTIDE SEQUENCE [LARGE SCALE GENOMIC DNA]</scope>
    <source>
        <strain evidence="1 2">KACC 22765</strain>
    </source>
</reference>
<protein>
    <recommendedName>
        <fullName evidence="3">DUF4294 domain-containing protein</fullName>
    </recommendedName>
</protein>
<dbReference type="EMBL" id="CP117880">
    <property type="protein sequence ID" value="WDF68138.1"/>
    <property type="molecule type" value="Genomic_DNA"/>
</dbReference>
<dbReference type="RefSeq" id="WP_274266871.1">
    <property type="nucleotide sequence ID" value="NZ_CP117880.1"/>
</dbReference>
<accession>A0ABY7WG18</accession>
<sequence>MLKNSLYFFCLLLCYSFIPKPLPEGGVALAVQDTVVLDTLQKDTLTIEAVVVDKQIGALEKLEAKKAYHKEIFLLGDNKGMVSLPITGGIAINIQKLYNHFSRRGRGARRLERTFEREYEDDLVDSIWNPLLAAYTALRGDSLTTFSLYAKPPLAFIAQATDYERVEYLLHKLKNYQDSTEVIHRRFMLQR</sequence>
<evidence type="ECO:0000313" key="1">
    <source>
        <dbReference type="EMBL" id="WDF68138.1"/>
    </source>
</evidence>
<name>A0ABY7WG18_9SPHI</name>
<dbReference type="Proteomes" id="UP001221558">
    <property type="component" value="Chromosome"/>
</dbReference>
<keyword evidence="2" id="KW-1185">Reference proteome</keyword>
<evidence type="ECO:0008006" key="3">
    <source>
        <dbReference type="Google" id="ProtNLM"/>
    </source>
</evidence>
<proteinExistence type="predicted"/>
<evidence type="ECO:0000313" key="2">
    <source>
        <dbReference type="Proteomes" id="UP001221558"/>
    </source>
</evidence>
<gene>
    <name evidence="1" type="ORF">PQ465_17795</name>
</gene>
<organism evidence="1 2">
    <name type="scientific">Sphingobacterium oryzagri</name>
    <dbReference type="NCBI Taxonomy" id="3025669"/>
    <lineage>
        <taxon>Bacteria</taxon>
        <taxon>Pseudomonadati</taxon>
        <taxon>Bacteroidota</taxon>
        <taxon>Sphingobacteriia</taxon>
        <taxon>Sphingobacteriales</taxon>
        <taxon>Sphingobacteriaceae</taxon>
        <taxon>Sphingobacterium</taxon>
    </lineage>
</organism>